<protein>
    <recommendedName>
        <fullName evidence="6">Ribosomal RNA-processing protein 42</fullName>
    </recommendedName>
</protein>
<dbReference type="Pfam" id="PF01138">
    <property type="entry name" value="RNase_PH"/>
    <property type="match status" value="1"/>
</dbReference>
<evidence type="ECO:0000256" key="3">
    <source>
        <dbReference type="ARBA" id="ARBA00006678"/>
    </source>
</evidence>
<evidence type="ECO:0000313" key="9">
    <source>
        <dbReference type="EMBL" id="KAG0471751.1"/>
    </source>
</evidence>
<dbReference type="OrthoDB" id="272245at2759"/>
<dbReference type="GO" id="GO:0034475">
    <property type="term" value="P:U4 snRNA 3'-end processing"/>
    <property type="evidence" value="ECO:0007669"/>
    <property type="project" value="TreeGrafter"/>
</dbReference>
<name>A0A835QIW4_VANPL</name>
<dbReference type="PANTHER" id="PTHR11097:SF8">
    <property type="entry name" value="EXOSOME COMPLEX COMPONENT RRP42"/>
    <property type="match status" value="1"/>
</dbReference>
<accession>A0A835QIW4</accession>
<dbReference type="FunFam" id="3.30.230.70:FF:000016">
    <property type="entry name" value="Exosome complex component RRP42"/>
    <property type="match status" value="1"/>
</dbReference>
<dbReference type="AlphaFoldDB" id="A0A835QIW4"/>
<dbReference type="GO" id="GO:0071035">
    <property type="term" value="P:nuclear polyadenylation-dependent rRNA catabolic process"/>
    <property type="evidence" value="ECO:0007669"/>
    <property type="project" value="TreeGrafter"/>
</dbReference>
<dbReference type="InterPro" id="IPR020568">
    <property type="entry name" value="Ribosomal_Su5_D2-typ_SF"/>
</dbReference>
<proteinExistence type="inferred from homology"/>
<dbReference type="SUPFAM" id="SSF55666">
    <property type="entry name" value="Ribonuclease PH domain 2-like"/>
    <property type="match status" value="1"/>
</dbReference>
<evidence type="ECO:0000256" key="6">
    <source>
        <dbReference type="ARBA" id="ARBA00042523"/>
    </source>
</evidence>
<comment type="caution">
    <text evidence="9">The sequence shown here is derived from an EMBL/GenBank/DDBJ whole genome shotgun (WGS) entry which is preliminary data.</text>
</comment>
<keyword evidence="5" id="KW-0271">Exosome</keyword>
<dbReference type="GO" id="GO:0000176">
    <property type="term" value="C:nuclear exosome (RNase complex)"/>
    <property type="evidence" value="ECO:0007669"/>
    <property type="project" value="TreeGrafter"/>
</dbReference>
<dbReference type="SUPFAM" id="SSF54211">
    <property type="entry name" value="Ribosomal protein S5 domain 2-like"/>
    <property type="match status" value="1"/>
</dbReference>
<dbReference type="EMBL" id="JADCNM010000008">
    <property type="protein sequence ID" value="KAG0471751.1"/>
    <property type="molecule type" value="Genomic_DNA"/>
</dbReference>
<evidence type="ECO:0000259" key="7">
    <source>
        <dbReference type="Pfam" id="PF01138"/>
    </source>
</evidence>
<dbReference type="InterPro" id="IPR001247">
    <property type="entry name" value="ExoRNase_PH_dom1"/>
</dbReference>
<dbReference type="InterPro" id="IPR036345">
    <property type="entry name" value="ExoRNase_PH_dom2_sf"/>
</dbReference>
<dbReference type="GO" id="GO:0071038">
    <property type="term" value="P:TRAMP-dependent tRNA surveillance pathway"/>
    <property type="evidence" value="ECO:0007669"/>
    <property type="project" value="TreeGrafter"/>
</dbReference>
<feature type="domain" description="Exoribonuclease phosphorolytic" evidence="7">
    <location>
        <begin position="29"/>
        <end position="169"/>
    </location>
</feature>
<gene>
    <name evidence="9" type="ORF">HPP92_016297</name>
</gene>
<dbReference type="InterPro" id="IPR050590">
    <property type="entry name" value="Exosome_comp_Rrp42_subfam"/>
</dbReference>
<sequence>MVGLSAGEKHFIHGGIAQDLRSDGRKRLQFRPIFFQTGVIPQANGSARVRLGGTDVIASVKAELGKPSFLRPDKGKVSIFVDCSPTAEPAFEGRGGEELSTELSVGLERCLLGGKSGAGAGIDPSSLIVVEGKICWDLYIDALVISSDGNLLDALAAAVKVALSNTAIPKVVVALGVSPDDQPEVDVSDEEFLQFDTSGVPAVITVTKVGRQYIVDATSEEESQMSSAMSVSVNRLGQVCGLTKRGGSGLHPSVVLDMISVAKYASESLIATVDSEIAAAEATGDEGS</sequence>
<comment type="subcellular location">
    <subcellularLocation>
        <location evidence="1">Cytoplasm</location>
    </subcellularLocation>
    <subcellularLocation>
        <location evidence="2">Nucleus</location>
        <location evidence="2">Nucleolus</location>
    </subcellularLocation>
</comment>
<dbReference type="Pfam" id="PF03725">
    <property type="entry name" value="RNase_PH_C"/>
    <property type="match status" value="1"/>
</dbReference>
<dbReference type="GO" id="GO:0000177">
    <property type="term" value="C:cytoplasmic exosome (RNase complex)"/>
    <property type="evidence" value="ECO:0007669"/>
    <property type="project" value="TreeGrafter"/>
</dbReference>
<dbReference type="GO" id="GO:0034473">
    <property type="term" value="P:U1 snRNA 3'-end processing"/>
    <property type="evidence" value="ECO:0007669"/>
    <property type="project" value="TreeGrafter"/>
</dbReference>
<evidence type="ECO:0000259" key="8">
    <source>
        <dbReference type="Pfam" id="PF03725"/>
    </source>
</evidence>
<evidence type="ECO:0000256" key="4">
    <source>
        <dbReference type="ARBA" id="ARBA00022490"/>
    </source>
</evidence>
<dbReference type="CDD" id="cd11367">
    <property type="entry name" value="RNase_PH_RRP42"/>
    <property type="match status" value="1"/>
</dbReference>
<dbReference type="InterPro" id="IPR015847">
    <property type="entry name" value="ExoRNase_PH_dom2"/>
</dbReference>
<organism evidence="9 10">
    <name type="scientific">Vanilla planifolia</name>
    <name type="common">Vanilla</name>
    <dbReference type="NCBI Taxonomy" id="51239"/>
    <lineage>
        <taxon>Eukaryota</taxon>
        <taxon>Viridiplantae</taxon>
        <taxon>Streptophyta</taxon>
        <taxon>Embryophyta</taxon>
        <taxon>Tracheophyta</taxon>
        <taxon>Spermatophyta</taxon>
        <taxon>Magnoliopsida</taxon>
        <taxon>Liliopsida</taxon>
        <taxon>Asparagales</taxon>
        <taxon>Orchidaceae</taxon>
        <taxon>Vanilloideae</taxon>
        <taxon>Vanilleae</taxon>
        <taxon>Vanilla</taxon>
    </lineage>
</organism>
<keyword evidence="4" id="KW-0963">Cytoplasm</keyword>
<dbReference type="GO" id="GO:0035925">
    <property type="term" value="F:mRNA 3'-UTR AU-rich region binding"/>
    <property type="evidence" value="ECO:0007669"/>
    <property type="project" value="TreeGrafter"/>
</dbReference>
<dbReference type="PANTHER" id="PTHR11097">
    <property type="entry name" value="EXOSOME COMPLEX EXONUCLEASE RIBOSOMAL RNA PROCESSING PROTEIN"/>
    <property type="match status" value="1"/>
</dbReference>
<dbReference type="GO" id="GO:0071028">
    <property type="term" value="P:nuclear mRNA surveillance"/>
    <property type="evidence" value="ECO:0007669"/>
    <property type="project" value="TreeGrafter"/>
</dbReference>
<dbReference type="GO" id="GO:0005730">
    <property type="term" value="C:nucleolus"/>
    <property type="evidence" value="ECO:0007669"/>
    <property type="project" value="UniProtKB-SubCell"/>
</dbReference>
<evidence type="ECO:0000256" key="5">
    <source>
        <dbReference type="ARBA" id="ARBA00022835"/>
    </source>
</evidence>
<comment type="similarity">
    <text evidence="3">Belongs to the RNase PH family.</text>
</comment>
<dbReference type="GO" id="GO:0016075">
    <property type="term" value="P:rRNA catabolic process"/>
    <property type="evidence" value="ECO:0007669"/>
    <property type="project" value="TreeGrafter"/>
</dbReference>
<evidence type="ECO:0000313" key="10">
    <source>
        <dbReference type="Proteomes" id="UP000639772"/>
    </source>
</evidence>
<reference evidence="9 10" key="1">
    <citation type="journal article" date="2020" name="Nat. Food">
        <title>A phased Vanilla planifolia genome enables genetic improvement of flavour and production.</title>
        <authorList>
            <person name="Hasing T."/>
            <person name="Tang H."/>
            <person name="Brym M."/>
            <person name="Khazi F."/>
            <person name="Huang T."/>
            <person name="Chambers A.H."/>
        </authorList>
    </citation>
    <scope>NUCLEOTIDE SEQUENCE [LARGE SCALE GENOMIC DNA]</scope>
    <source>
        <tissue evidence="9">Leaf</tissue>
    </source>
</reference>
<dbReference type="GO" id="GO:0000467">
    <property type="term" value="P:exonucleolytic trimming to generate mature 3'-end of 5.8S rRNA from tricistronic rRNA transcript (SSU-rRNA, 5.8S rRNA, LSU-rRNA)"/>
    <property type="evidence" value="ECO:0007669"/>
    <property type="project" value="TreeGrafter"/>
</dbReference>
<dbReference type="InterPro" id="IPR027408">
    <property type="entry name" value="PNPase/RNase_PH_dom_sf"/>
</dbReference>
<evidence type="ECO:0000256" key="1">
    <source>
        <dbReference type="ARBA" id="ARBA00004496"/>
    </source>
</evidence>
<dbReference type="GO" id="GO:0034476">
    <property type="term" value="P:U5 snRNA 3'-end processing"/>
    <property type="evidence" value="ECO:0007669"/>
    <property type="project" value="TreeGrafter"/>
</dbReference>
<evidence type="ECO:0000256" key="2">
    <source>
        <dbReference type="ARBA" id="ARBA00004604"/>
    </source>
</evidence>
<dbReference type="Gene3D" id="3.30.230.70">
    <property type="entry name" value="GHMP Kinase, N-terminal domain"/>
    <property type="match status" value="1"/>
</dbReference>
<feature type="domain" description="Exoribonuclease phosphorolytic" evidence="8">
    <location>
        <begin position="199"/>
        <end position="263"/>
    </location>
</feature>
<dbReference type="Proteomes" id="UP000639772">
    <property type="component" value="Unassembled WGS sequence"/>
</dbReference>